<keyword evidence="5" id="KW-0547">Nucleotide-binding</keyword>
<organism evidence="10 11">
    <name type="scientific">Barrientosiimonas endolithica</name>
    <dbReference type="NCBI Taxonomy" id="1535208"/>
    <lineage>
        <taxon>Bacteria</taxon>
        <taxon>Bacillati</taxon>
        <taxon>Actinomycetota</taxon>
        <taxon>Actinomycetes</taxon>
        <taxon>Micrococcales</taxon>
        <taxon>Dermacoccaceae</taxon>
        <taxon>Barrientosiimonas</taxon>
    </lineage>
</organism>
<sequence>MVGIEYRDTDAFVDEIPQAYKDIDVVMADAADLVEVRHTLRQIVNVKGD</sequence>
<evidence type="ECO:0000256" key="6">
    <source>
        <dbReference type="ARBA" id="ARBA00022800"/>
    </source>
</evidence>
<dbReference type="EC" id="6.5.1.8" evidence="2"/>
<evidence type="ECO:0000256" key="9">
    <source>
        <dbReference type="ARBA" id="ARBA00047746"/>
    </source>
</evidence>
<dbReference type="InterPro" id="IPR036025">
    <property type="entry name" value="RtcB-like_sf"/>
</dbReference>
<evidence type="ECO:0000256" key="2">
    <source>
        <dbReference type="ARBA" id="ARBA00012726"/>
    </source>
</evidence>
<evidence type="ECO:0000313" key="10">
    <source>
        <dbReference type="EMBL" id="BDZ57524.1"/>
    </source>
</evidence>
<name>A0ABN6YJ63_9MICO</name>
<accession>A0ABN6YJ63</accession>
<keyword evidence="7" id="KW-0342">GTP-binding</keyword>
<evidence type="ECO:0000256" key="7">
    <source>
        <dbReference type="ARBA" id="ARBA00023134"/>
    </source>
</evidence>
<proteinExistence type="predicted"/>
<dbReference type="InterPro" id="IPR001233">
    <property type="entry name" value="RtcB"/>
</dbReference>
<evidence type="ECO:0000256" key="5">
    <source>
        <dbReference type="ARBA" id="ARBA00022741"/>
    </source>
</evidence>
<evidence type="ECO:0000313" key="11">
    <source>
        <dbReference type="Proteomes" id="UP001321421"/>
    </source>
</evidence>
<keyword evidence="6" id="KW-0692">RNA repair</keyword>
<evidence type="ECO:0000256" key="4">
    <source>
        <dbReference type="ARBA" id="ARBA00022723"/>
    </source>
</evidence>
<dbReference type="Pfam" id="PF01139">
    <property type="entry name" value="RtcB"/>
    <property type="match status" value="1"/>
</dbReference>
<evidence type="ECO:0000256" key="1">
    <source>
        <dbReference type="ARBA" id="ARBA00001936"/>
    </source>
</evidence>
<evidence type="ECO:0000256" key="3">
    <source>
        <dbReference type="ARBA" id="ARBA00022598"/>
    </source>
</evidence>
<protein>
    <recommendedName>
        <fullName evidence="2">3'-phosphate/5'-hydroxy nucleic acid ligase</fullName>
        <ecNumber evidence="2">6.5.1.8</ecNumber>
    </recommendedName>
</protein>
<keyword evidence="8" id="KW-0464">Manganese</keyword>
<comment type="catalytic activity">
    <reaction evidence="9">
        <text>a 3'-end 3'-phospho-ribonucleotide-RNA + a 5'-end dephospho-ribonucleoside-RNA + GTP = a ribonucleotidyl-ribonucleotide-RNA + GMP + diphosphate</text>
        <dbReference type="Rhea" id="RHEA:68076"/>
        <dbReference type="Rhea" id="RHEA-COMP:10463"/>
        <dbReference type="Rhea" id="RHEA-COMP:13936"/>
        <dbReference type="Rhea" id="RHEA-COMP:17355"/>
        <dbReference type="ChEBI" id="CHEBI:33019"/>
        <dbReference type="ChEBI" id="CHEBI:37565"/>
        <dbReference type="ChEBI" id="CHEBI:58115"/>
        <dbReference type="ChEBI" id="CHEBI:83062"/>
        <dbReference type="ChEBI" id="CHEBI:138284"/>
        <dbReference type="ChEBI" id="CHEBI:173118"/>
        <dbReference type="EC" id="6.5.1.8"/>
    </reaction>
</comment>
<dbReference type="EMBL" id="AP027735">
    <property type="protein sequence ID" value="BDZ57524.1"/>
    <property type="molecule type" value="Genomic_DNA"/>
</dbReference>
<dbReference type="SUPFAM" id="SSF103365">
    <property type="entry name" value="Hypothetical protein PH1602"/>
    <property type="match status" value="1"/>
</dbReference>
<evidence type="ECO:0000256" key="8">
    <source>
        <dbReference type="ARBA" id="ARBA00023211"/>
    </source>
</evidence>
<reference evidence="11" key="1">
    <citation type="journal article" date="2019" name="Int. J. Syst. Evol. Microbiol.">
        <title>The Global Catalogue of Microorganisms (GCM) 10K type strain sequencing project: providing services to taxonomists for standard genome sequencing and annotation.</title>
        <authorList>
            <consortium name="The Broad Institute Genomics Platform"/>
            <consortium name="The Broad Institute Genome Sequencing Center for Infectious Disease"/>
            <person name="Wu L."/>
            <person name="Ma J."/>
        </authorList>
    </citation>
    <scope>NUCLEOTIDE SEQUENCE [LARGE SCALE GENOMIC DNA]</scope>
    <source>
        <strain evidence="11">NBRC 110608</strain>
    </source>
</reference>
<keyword evidence="4" id="KW-0479">Metal-binding</keyword>
<gene>
    <name evidence="10" type="ORF">GCM10025872_11810</name>
</gene>
<dbReference type="Proteomes" id="UP001321421">
    <property type="component" value="Chromosome"/>
</dbReference>
<dbReference type="Gene3D" id="3.90.1860.10">
    <property type="entry name" value="tRNA-splicing ligase RtcB"/>
    <property type="match status" value="1"/>
</dbReference>
<comment type="cofactor">
    <cofactor evidence="1">
        <name>Mn(2+)</name>
        <dbReference type="ChEBI" id="CHEBI:29035"/>
    </cofactor>
</comment>
<keyword evidence="11" id="KW-1185">Reference proteome</keyword>
<keyword evidence="3" id="KW-0436">Ligase</keyword>